<reference evidence="2 3" key="1">
    <citation type="journal article" date="2018" name="Proc. Natl. Acad. Sci. U.S.A.">
        <title>Draft genome sequence of Camellia sinensis var. sinensis provides insights into the evolution of the tea genome and tea quality.</title>
        <authorList>
            <person name="Wei C."/>
            <person name="Yang H."/>
            <person name="Wang S."/>
            <person name="Zhao J."/>
            <person name="Liu C."/>
            <person name="Gao L."/>
            <person name="Xia E."/>
            <person name="Lu Y."/>
            <person name="Tai Y."/>
            <person name="She G."/>
            <person name="Sun J."/>
            <person name="Cao H."/>
            <person name="Tong W."/>
            <person name="Gao Q."/>
            <person name="Li Y."/>
            <person name="Deng W."/>
            <person name="Jiang X."/>
            <person name="Wang W."/>
            <person name="Chen Q."/>
            <person name="Zhang S."/>
            <person name="Li H."/>
            <person name="Wu J."/>
            <person name="Wang P."/>
            <person name="Li P."/>
            <person name="Shi C."/>
            <person name="Zheng F."/>
            <person name="Jian J."/>
            <person name="Huang B."/>
            <person name="Shan D."/>
            <person name="Shi M."/>
            <person name="Fang C."/>
            <person name="Yue Y."/>
            <person name="Li F."/>
            <person name="Li D."/>
            <person name="Wei S."/>
            <person name="Han B."/>
            <person name="Jiang C."/>
            <person name="Yin Y."/>
            <person name="Xia T."/>
            <person name="Zhang Z."/>
            <person name="Bennetzen J.L."/>
            <person name="Zhao S."/>
            <person name="Wan X."/>
        </authorList>
    </citation>
    <scope>NUCLEOTIDE SEQUENCE [LARGE SCALE GENOMIC DNA]</scope>
    <source>
        <strain evidence="3">cv. Shuchazao</strain>
        <tissue evidence="2">Leaf</tissue>
    </source>
</reference>
<protein>
    <submittedName>
        <fullName evidence="2">Uncharacterized protein</fullName>
    </submittedName>
</protein>
<proteinExistence type="predicted"/>
<organism evidence="2 3">
    <name type="scientific">Camellia sinensis var. sinensis</name>
    <name type="common">China tea</name>
    <dbReference type="NCBI Taxonomy" id="542762"/>
    <lineage>
        <taxon>Eukaryota</taxon>
        <taxon>Viridiplantae</taxon>
        <taxon>Streptophyta</taxon>
        <taxon>Embryophyta</taxon>
        <taxon>Tracheophyta</taxon>
        <taxon>Spermatophyta</taxon>
        <taxon>Magnoliopsida</taxon>
        <taxon>eudicotyledons</taxon>
        <taxon>Gunneridae</taxon>
        <taxon>Pentapetalae</taxon>
        <taxon>asterids</taxon>
        <taxon>Ericales</taxon>
        <taxon>Theaceae</taxon>
        <taxon>Camellia</taxon>
    </lineage>
</organism>
<dbReference type="EMBL" id="SDRB02000953">
    <property type="protein sequence ID" value="THG22171.1"/>
    <property type="molecule type" value="Genomic_DNA"/>
</dbReference>
<dbReference type="Proteomes" id="UP000306102">
    <property type="component" value="Unassembled WGS sequence"/>
</dbReference>
<dbReference type="AlphaFoldDB" id="A0A4S4EYL1"/>
<evidence type="ECO:0000256" key="1">
    <source>
        <dbReference type="SAM" id="MobiDB-lite"/>
    </source>
</evidence>
<evidence type="ECO:0000313" key="2">
    <source>
        <dbReference type="EMBL" id="THG22171.1"/>
    </source>
</evidence>
<evidence type="ECO:0000313" key="3">
    <source>
        <dbReference type="Proteomes" id="UP000306102"/>
    </source>
</evidence>
<gene>
    <name evidence="2" type="ORF">TEA_025221</name>
</gene>
<comment type="caution">
    <text evidence="2">The sequence shown here is derived from an EMBL/GenBank/DDBJ whole genome shotgun (WGS) entry which is preliminary data.</text>
</comment>
<feature type="region of interest" description="Disordered" evidence="1">
    <location>
        <begin position="1"/>
        <end position="21"/>
    </location>
</feature>
<feature type="region of interest" description="Disordered" evidence="1">
    <location>
        <begin position="45"/>
        <end position="77"/>
    </location>
</feature>
<keyword evidence="3" id="KW-1185">Reference proteome</keyword>
<sequence>MNNNNNNKGSRRSNNKKSLYEKSMKMVSNILKLSSFSIAKMTLGGTPSLKTTPPPPSPLSQLPGTQMAREPSNSSMPVSYVTEPFEGNDGSSLHVIHEENGIDGDASKYIKRVHDKYRYDSSEGSTLSPKIFPPPPRRGHRVDFDGGGVGIGVEYDEDDKRFRFSLNDEFVIGNQDDGFGAKKRAWWSDDSMALIYITDEFDEF</sequence>
<accession>A0A4S4EYL1</accession>
<name>A0A4S4EYL1_CAMSN</name>